<dbReference type="EnsemblPlants" id="QL01p000012:mrna">
    <property type="protein sequence ID" value="QL01p000012:mrna"/>
    <property type="gene ID" value="QL01p000012"/>
</dbReference>
<protein>
    <submittedName>
        <fullName evidence="1">Uncharacterized protein</fullName>
    </submittedName>
</protein>
<dbReference type="PANTHER" id="PTHR31515:SF2">
    <property type="entry name" value="TRANSMEMBRANE PROTEIN"/>
    <property type="match status" value="1"/>
</dbReference>
<organism evidence="1 2">
    <name type="scientific">Quercus lobata</name>
    <name type="common">Valley oak</name>
    <dbReference type="NCBI Taxonomy" id="97700"/>
    <lineage>
        <taxon>Eukaryota</taxon>
        <taxon>Viridiplantae</taxon>
        <taxon>Streptophyta</taxon>
        <taxon>Embryophyta</taxon>
        <taxon>Tracheophyta</taxon>
        <taxon>Spermatophyta</taxon>
        <taxon>Magnoliopsida</taxon>
        <taxon>eudicotyledons</taxon>
        <taxon>Gunneridae</taxon>
        <taxon>Pentapetalae</taxon>
        <taxon>rosids</taxon>
        <taxon>fabids</taxon>
        <taxon>Fagales</taxon>
        <taxon>Fagaceae</taxon>
        <taxon>Quercus</taxon>
    </lineage>
</organism>
<name>A0A7N2QWV5_QUELO</name>
<reference evidence="1 2" key="1">
    <citation type="journal article" date="2016" name="G3 (Bethesda)">
        <title>First Draft Assembly and Annotation of the Genome of a California Endemic Oak Quercus lobata Nee (Fagaceae).</title>
        <authorList>
            <person name="Sork V.L."/>
            <person name="Fitz-Gibbon S.T."/>
            <person name="Puiu D."/>
            <person name="Crepeau M."/>
            <person name="Gugger P.F."/>
            <person name="Sherman R."/>
            <person name="Stevens K."/>
            <person name="Langley C.H."/>
            <person name="Pellegrini M."/>
            <person name="Salzberg S.L."/>
        </authorList>
    </citation>
    <scope>NUCLEOTIDE SEQUENCE [LARGE SCALE GENOMIC DNA]</scope>
    <source>
        <strain evidence="1 2">cv. SW786</strain>
    </source>
</reference>
<reference evidence="1" key="2">
    <citation type="submission" date="2021-01" db="UniProtKB">
        <authorList>
            <consortium name="EnsemblPlants"/>
        </authorList>
    </citation>
    <scope>IDENTIFICATION</scope>
</reference>
<proteinExistence type="predicted"/>
<dbReference type="PANTHER" id="PTHR31515">
    <property type="entry name" value="TRANSMEMBRANE PROTEIN-RELATED"/>
    <property type="match status" value="1"/>
</dbReference>
<dbReference type="AlphaFoldDB" id="A0A7N2QWV5"/>
<dbReference type="Gramene" id="QL01p000012:mrna">
    <property type="protein sequence ID" value="QL01p000012:mrna"/>
    <property type="gene ID" value="QL01p000012"/>
</dbReference>
<dbReference type="EMBL" id="LRBV02000001">
    <property type="status" value="NOT_ANNOTATED_CDS"/>
    <property type="molecule type" value="Genomic_DNA"/>
</dbReference>
<dbReference type="InParanoid" id="A0A7N2QWV5"/>
<sequence length="197" mass="22520">MYLPVPVNFIFVGFEGKGNHVLSPCYKISVDKGQHHHLPIVSNINYNFSVHAIQMGEKVTSIFEHAINVFSGRDDVSGNRTDEGALWQVDMDMMDVLFSSLVEYLQLQNAYNIFIFNPKHDVKRAKYGYQTSTDRIFIVQNKDLQTKIIQSDNVLETVLALDKIKKPFNEKLPMAKFAWTVTEDTDTERGKNVTSMP</sequence>
<evidence type="ECO:0000313" key="2">
    <source>
        <dbReference type="Proteomes" id="UP000594261"/>
    </source>
</evidence>
<accession>A0A7N2QWV5</accession>
<dbReference type="Proteomes" id="UP000594261">
    <property type="component" value="Chromosome 1"/>
</dbReference>
<evidence type="ECO:0000313" key="1">
    <source>
        <dbReference type="EnsemblPlants" id="QL01p000012:mrna"/>
    </source>
</evidence>
<keyword evidence="2" id="KW-1185">Reference proteome</keyword>